<dbReference type="RefSeq" id="WP_270124282.1">
    <property type="nucleotide sequence ID" value="NZ_BAAAOM010000002.1"/>
</dbReference>
<dbReference type="AlphaFoldDB" id="A0A9X3PXE7"/>
<feature type="transmembrane region" description="Helical" evidence="1">
    <location>
        <begin position="233"/>
        <end position="253"/>
    </location>
</feature>
<proteinExistence type="predicted"/>
<feature type="transmembrane region" description="Helical" evidence="1">
    <location>
        <begin position="376"/>
        <end position="393"/>
    </location>
</feature>
<protein>
    <submittedName>
        <fullName evidence="2">Uncharacterized protein</fullName>
    </submittedName>
</protein>
<feature type="transmembrane region" description="Helical" evidence="1">
    <location>
        <begin position="259"/>
        <end position="280"/>
    </location>
</feature>
<feature type="transmembrane region" description="Helical" evidence="1">
    <location>
        <begin position="313"/>
        <end position="332"/>
    </location>
</feature>
<feature type="transmembrane region" description="Helical" evidence="1">
    <location>
        <begin position="399"/>
        <end position="417"/>
    </location>
</feature>
<accession>A0A9X3PXE7</accession>
<evidence type="ECO:0000313" key="4">
    <source>
        <dbReference type="Proteomes" id="UP001145799"/>
    </source>
</evidence>
<keyword evidence="1" id="KW-0812">Transmembrane</keyword>
<gene>
    <name evidence="3" type="ORF">J2S69_001140</name>
    <name evidence="2" type="ORF">O2L01_22540</name>
</gene>
<comment type="caution">
    <text evidence="2">The sequence shown here is derived from an EMBL/GenBank/DDBJ whole genome shotgun (WGS) entry which is preliminary data.</text>
</comment>
<evidence type="ECO:0000256" key="1">
    <source>
        <dbReference type="SAM" id="Phobius"/>
    </source>
</evidence>
<dbReference type="EMBL" id="JAVDYD010000001">
    <property type="protein sequence ID" value="MDR7337421.1"/>
    <property type="molecule type" value="Genomic_DNA"/>
</dbReference>
<keyword evidence="5" id="KW-1185">Reference proteome</keyword>
<reference evidence="2" key="1">
    <citation type="submission" date="2022-12" db="EMBL/GenBank/DDBJ databases">
        <title>Gycomyces niveus sp.nov., a novel actinomycete isolated from soil in Shouguang.</title>
        <authorList>
            <person name="Yang X."/>
        </authorList>
    </citation>
    <scope>NUCLEOTIDE SEQUENCE</scope>
    <source>
        <strain evidence="2">DSM 44724</strain>
    </source>
</reference>
<keyword evidence="1" id="KW-1133">Transmembrane helix</keyword>
<name>A0A9X3PXE7_9ACTN</name>
<dbReference type="EMBL" id="JAPZVQ010000019">
    <property type="protein sequence ID" value="MDA1387788.1"/>
    <property type="molecule type" value="Genomic_DNA"/>
</dbReference>
<sequence length="429" mass="44934">MADAELSRAERAELERLRARAAGAGKRHGGWRWAGSTVLLVFAALVITLAAVAVYARNEVLNTDRFLDTMEPLYADDAVRAAVAFRIGAAIDEQVDVDALVAEAIDAVQTKGAPDVLDRLAVPLASGVESFIDKQINRVVYSDEFTELWREAMRGAHTAFVAILTGERDDTALQLKGDELVLDLGPVLAKVKERLVDSGFGLAERIPAVSVDFPIAQSEAFPKMRTAASLLDAAAWVLPIAGLALLAGGIVVAPDRRRGLLIGALCIAGGMLLLSAALMIGRGAYLAGLGDSVHSPEAAANVYDTVTRFLKSAAETITVLALIVAVACWLLGPGTAARASRRLGASGRNAAARGLANAGVTFGAVGAFVQRYRRGIELGLVLAGLVWIVLWRHPGVSGVVTVAIVVAVLALIVEVIGRASVEARGARTA</sequence>
<reference evidence="3 5" key="2">
    <citation type="submission" date="2023-07" db="EMBL/GenBank/DDBJ databases">
        <title>Sequencing the genomes of 1000 actinobacteria strains.</title>
        <authorList>
            <person name="Klenk H.-P."/>
        </authorList>
    </citation>
    <scope>NUCLEOTIDE SEQUENCE [LARGE SCALE GENOMIC DNA]</scope>
    <source>
        <strain evidence="3 5">DSM 44724</strain>
    </source>
</reference>
<dbReference type="Proteomes" id="UP001145799">
    <property type="component" value="Unassembled WGS sequence"/>
</dbReference>
<organism evidence="2 4">
    <name type="scientific">Glycomyces lechevalierae</name>
    <dbReference type="NCBI Taxonomy" id="256034"/>
    <lineage>
        <taxon>Bacteria</taxon>
        <taxon>Bacillati</taxon>
        <taxon>Actinomycetota</taxon>
        <taxon>Actinomycetes</taxon>
        <taxon>Glycomycetales</taxon>
        <taxon>Glycomycetaceae</taxon>
        <taxon>Glycomyces</taxon>
    </lineage>
</organism>
<dbReference type="Proteomes" id="UP001183604">
    <property type="component" value="Unassembled WGS sequence"/>
</dbReference>
<evidence type="ECO:0000313" key="3">
    <source>
        <dbReference type="EMBL" id="MDR7337421.1"/>
    </source>
</evidence>
<evidence type="ECO:0000313" key="2">
    <source>
        <dbReference type="EMBL" id="MDA1387788.1"/>
    </source>
</evidence>
<keyword evidence="1" id="KW-0472">Membrane</keyword>
<evidence type="ECO:0000313" key="5">
    <source>
        <dbReference type="Proteomes" id="UP001183604"/>
    </source>
</evidence>
<feature type="transmembrane region" description="Helical" evidence="1">
    <location>
        <begin position="33"/>
        <end position="56"/>
    </location>
</feature>